<reference evidence="3" key="1">
    <citation type="submission" date="2016-10" db="EMBL/GenBank/DDBJ databases">
        <authorList>
            <person name="Varghese N."/>
            <person name="Submissions S."/>
        </authorList>
    </citation>
    <scope>NUCLEOTIDE SEQUENCE [LARGE SCALE GENOMIC DNA]</scope>
    <source>
        <strain evidence="3">Gh-67</strain>
    </source>
</reference>
<dbReference type="STRING" id="551996.SAMN05192573_101340"/>
<feature type="signal peptide" evidence="1">
    <location>
        <begin position="1"/>
        <end position="25"/>
    </location>
</feature>
<feature type="chain" id="PRO_5011523373" evidence="1">
    <location>
        <begin position="26"/>
        <end position="96"/>
    </location>
</feature>
<keyword evidence="3" id="KW-1185">Reference proteome</keyword>
<name>A0A1G7NT58_9SPHI</name>
<accession>A0A1G7NT58</accession>
<proteinExistence type="predicted"/>
<sequence>MKTIAKLGIVLALTGSLFASCSSQAYVTEQPVEPVYVRPVAPYPNAVWVPGEWVWRGNHYVYRQGFYARPRYNRVYVQGHWQPTNRGYVWVRGYWR</sequence>
<protein>
    <submittedName>
        <fullName evidence="2">YXWGXW repeat-containing protein</fullName>
    </submittedName>
</protein>
<evidence type="ECO:0000256" key="1">
    <source>
        <dbReference type="SAM" id="SignalP"/>
    </source>
</evidence>
<dbReference type="AlphaFoldDB" id="A0A1G7NT58"/>
<evidence type="ECO:0000313" key="2">
    <source>
        <dbReference type="EMBL" id="SDF77113.1"/>
    </source>
</evidence>
<organism evidence="2 3">
    <name type="scientific">Mucilaginibacter gossypii</name>
    <dbReference type="NCBI Taxonomy" id="551996"/>
    <lineage>
        <taxon>Bacteria</taxon>
        <taxon>Pseudomonadati</taxon>
        <taxon>Bacteroidota</taxon>
        <taxon>Sphingobacteriia</taxon>
        <taxon>Sphingobacteriales</taxon>
        <taxon>Sphingobacteriaceae</taxon>
        <taxon>Mucilaginibacter</taxon>
    </lineage>
</organism>
<dbReference type="RefSeq" id="WP_091162580.1">
    <property type="nucleotide sequence ID" value="NZ_CP071878.2"/>
</dbReference>
<dbReference type="EMBL" id="FNCG01000001">
    <property type="protein sequence ID" value="SDF77113.1"/>
    <property type="molecule type" value="Genomic_DNA"/>
</dbReference>
<dbReference type="Pfam" id="PF12779">
    <property type="entry name" value="WXXGXW"/>
    <property type="match status" value="2"/>
</dbReference>
<keyword evidence="1" id="KW-0732">Signal</keyword>
<evidence type="ECO:0000313" key="3">
    <source>
        <dbReference type="Proteomes" id="UP000199705"/>
    </source>
</evidence>
<dbReference type="Proteomes" id="UP000199705">
    <property type="component" value="Unassembled WGS sequence"/>
</dbReference>
<dbReference type="PROSITE" id="PS51257">
    <property type="entry name" value="PROKAR_LIPOPROTEIN"/>
    <property type="match status" value="1"/>
</dbReference>
<dbReference type="InterPro" id="IPR024447">
    <property type="entry name" value="YXWGXW_rpt"/>
</dbReference>
<gene>
    <name evidence="2" type="ORF">SAMN05192573_101340</name>
</gene>